<dbReference type="RefSeq" id="WP_270055826.1">
    <property type="nucleotide sequence ID" value="NZ_CP115149.1"/>
</dbReference>
<proteinExistence type="predicted"/>
<dbReference type="InterPro" id="IPR008243">
    <property type="entry name" value="Chorismate_mutase_AroH"/>
</dbReference>
<dbReference type="Gene3D" id="3.30.1330.40">
    <property type="entry name" value="RutC-like"/>
    <property type="match status" value="1"/>
</dbReference>
<gene>
    <name evidence="3" type="primary">aroH</name>
    <name evidence="3" type="ORF">O0235_10970</name>
</gene>
<sequence>MPVRGVRGATTVDRNQKEEILERTRELLIHMVEANGIRTEDIASAWLTTTPDVYAEFPAVAARQLGWTQVPLMQSHEMSVPGMLPLCIRVLLHWNTDKAQSEIRHIYLREAARLRPDLASPTP</sequence>
<dbReference type="CDD" id="cd02185">
    <property type="entry name" value="AroH"/>
    <property type="match status" value="1"/>
</dbReference>
<accession>A0ABY7M5D0</accession>
<dbReference type="Proteomes" id="UP001212803">
    <property type="component" value="Chromosome"/>
</dbReference>
<dbReference type="SUPFAM" id="SSF55298">
    <property type="entry name" value="YjgF-like"/>
    <property type="match status" value="1"/>
</dbReference>
<comment type="catalytic activity">
    <reaction evidence="2">
        <text>chorismate = prephenate</text>
        <dbReference type="Rhea" id="RHEA:13897"/>
        <dbReference type="ChEBI" id="CHEBI:29748"/>
        <dbReference type="ChEBI" id="CHEBI:29934"/>
        <dbReference type="EC" id="5.4.99.5"/>
    </reaction>
</comment>
<dbReference type="PANTHER" id="PTHR21164:SF0">
    <property type="entry name" value="CHORISMATE MUTASE AROH"/>
    <property type="match status" value="1"/>
</dbReference>
<dbReference type="PROSITE" id="PS51167">
    <property type="entry name" value="CHORISMATE_MUT_1"/>
    <property type="match status" value="1"/>
</dbReference>
<evidence type="ECO:0000313" key="3">
    <source>
        <dbReference type="EMBL" id="WBL35299.1"/>
    </source>
</evidence>
<organism evidence="3 4">
    <name type="scientific">Tepidiforma flava</name>
    <dbReference type="NCBI Taxonomy" id="3004094"/>
    <lineage>
        <taxon>Bacteria</taxon>
        <taxon>Bacillati</taxon>
        <taxon>Chloroflexota</taxon>
        <taxon>Tepidiformia</taxon>
        <taxon>Tepidiformales</taxon>
        <taxon>Tepidiformaceae</taxon>
        <taxon>Tepidiforma</taxon>
    </lineage>
</organism>
<dbReference type="GO" id="GO:0004106">
    <property type="term" value="F:chorismate mutase activity"/>
    <property type="evidence" value="ECO:0007669"/>
    <property type="project" value="UniProtKB-EC"/>
</dbReference>
<dbReference type="EC" id="5.4.99.5" evidence="1 2"/>
<reference evidence="3 4" key="1">
    <citation type="journal article" date="2023" name="ISME J.">
        <title>Thermophilic Dehalococcoidia with unusual traits shed light on an unexpected past.</title>
        <authorList>
            <person name="Palmer M."/>
            <person name="Covington J.K."/>
            <person name="Zhou E.M."/>
            <person name="Thomas S.C."/>
            <person name="Habib N."/>
            <person name="Seymour C.O."/>
            <person name="Lai D."/>
            <person name="Johnston J."/>
            <person name="Hashimi A."/>
            <person name="Jiao J.Y."/>
            <person name="Muok A.R."/>
            <person name="Liu L."/>
            <person name="Xian W.D."/>
            <person name="Zhi X.Y."/>
            <person name="Li M.M."/>
            <person name="Silva L.P."/>
            <person name="Bowen B.P."/>
            <person name="Louie K."/>
            <person name="Briegel A."/>
            <person name="Pett-Ridge J."/>
            <person name="Weber P.K."/>
            <person name="Tocheva E.I."/>
            <person name="Woyke T."/>
            <person name="Northen T.R."/>
            <person name="Mayali X."/>
            <person name="Li W.J."/>
            <person name="Hedlund B.P."/>
        </authorList>
    </citation>
    <scope>NUCLEOTIDE SEQUENCE [LARGE SCALE GENOMIC DNA]</scope>
    <source>
        <strain evidence="3 4">YIM 72310</strain>
    </source>
</reference>
<dbReference type="Pfam" id="PF07736">
    <property type="entry name" value="CM_1"/>
    <property type="match status" value="1"/>
</dbReference>
<keyword evidence="4" id="KW-1185">Reference proteome</keyword>
<evidence type="ECO:0000256" key="2">
    <source>
        <dbReference type="PROSITE-ProRule" id="PRU00514"/>
    </source>
</evidence>
<dbReference type="NCBIfam" id="TIGR01796">
    <property type="entry name" value="CM_mono_aroH"/>
    <property type="match status" value="1"/>
</dbReference>
<dbReference type="InterPro" id="IPR035959">
    <property type="entry name" value="RutC-like_sf"/>
</dbReference>
<protein>
    <recommendedName>
        <fullName evidence="1 2">chorismate mutase</fullName>
        <ecNumber evidence="1 2">5.4.99.5</ecNumber>
    </recommendedName>
</protein>
<evidence type="ECO:0000313" key="4">
    <source>
        <dbReference type="Proteomes" id="UP001212803"/>
    </source>
</evidence>
<keyword evidence="2" id="KW-0057">Aromatic amino acid biosynthesis</keyword>
<keyword evidence="2" id="KW-0028">Amino-acid biosynthesis</keyword>
<dbReference type="EMBL" id="CP115149">
    <property type="protein sequence ID" value="WBL35299.1"/>
    <property type="molecule type" value="Genomic_DNA"/>
</dbReference>
<keyword evidence="2 3" id="KW-0413">Isomerase</keyword>
<dbReference type="PANTHER" id="PTHR21164">
    <property type="entry name" value="CHORISMATE MUTASE"/>
    <property type="match status" value="1"/>
</dbReference>
<evidence type="ECO:0000256" key="1">
    <source>
        <dbReference type="NCBIfam" id="TIGR01796"/>
    </source>
</evidence>
<name>A0ABY7M5D0_9CHLR</name>
<dbReference type="PIRSF" id="PIRSF005965">
    <property type="entry name" value="Chor_mut_AroH"/>
    <property type="match status" value="1"/>
</dbReference>